<dbReference type="SMART" id="SM00827">
    <property type="entry name" value="PKS_AT"/>
    <property type="match status" value="1"/>
</dbReference>
<reference evidence="5 6" key="1">
    <citation type="submission" date="2017-10" db="EMBL/GenBank/DDBJ databases">
        <title>Sequencing the genomes of 1000 actinobacteria strains.</title>
        <authorList>
            <person name="Klenk H.-P."/>
        </authorList>
    </citation>
    <scope>NUCLEOTIDE SEQUENCE [LARGE SCALE GENOMIC DNA]</scope>
    <source>
        <strain evidence="5 6">DSM 46092</strain>
    </source>
</reference>
<dbReference type="Pfam" id="PF16197">
    <property type="entry name" value="KAsynt_C_assoc"/>
    <property type="match status" value="1"/>
</dbReference>
<comment type="caution">
    <text evidence="5">The sequence shown here is derived from an EMBL/GenBank/DDBJ whole genome shotgun (WGS) entry which is preliminary data.</text>
</comment>
<dbReference type="InterPro" id="IPR016035">
    <property type="entry name" value="Acyl_Trfase/lysoPLipase"/>
</dbReference>
<evidence type="ECO:0000256" key="3">
    <source>
        <dbReference type="ARBA" id="ARBA00022679"/>
    </source>
</evidence>
<dbReference type="GO" id="GO:0006633">
    <property type="term" value="P:fatty acid biosynthetic process"/>
    <property type="evidence" value="ECO:0007669"/>
    <property type="project" value="InterPro"/>
</dbReference>
<keyword evidence="6" id="KW-1185">Reference proteome</keyword>
<gene>
    <name evidence="5" type="ORF">ATK36_6203</name>
</gene>
<dbReference type="InterPro" id="IPR020841">
    <property type="entry name" value="PKS_Beta-ketoAc_synthase_dom"/>
</dbReference>
<dbReference type="InterPro" id="IPR016039">
    <property type="entry name" value="Thiolase-like"/>
</dbReference>
<keyword evidence="2" id="KW-0597">Phosphoprotein</keyword>
<evidence type="ECO:0000259" key="4">
    <source>
        <dbReference type="PROSITE" id="PS52004"/>
    </source>
</evidence>
<dbReference type="Proteomes" id="UP000243542">
    <property type="component" value="Unassembled WGS sequence"/>
</dbReference>
<evidence type="ECO:0000313" key="5">
    <source>
        <dbReference type="EMBL" id="PFG50944.1"/>
    </source>
</evidence>
<sequence length="1286" mass="136572">MTERTPVAIVGMAVLLPGAPDLARYWHNLVTGVDAVTDVPAGRGLPGGRGGFVAASAEPALSGTEPEQLIAVQVAAAAVDDAGGEGRLGDRSRTGVVLGRGGHLTPGIARLDQRVRTARQLVHTLAELVPGLSAGQLSEVHTAFTSALGEDRPEETLGLVATRVAHRLGLGGPAYTVDAACASSLVAVDQAVTELSIGRCDTMLAGGVHHCHDVTFWSVVERPRALSPSKRIRPFDRGADGIVLGEGAGVVVLKRLADAQRDGDRIYAVVRGSGVAGDGHGAGPAGQVRAVEMAWRAAGLDPAAPGSIGLLEAHGSGTPAGDEAELATLRQVFGEGEPAALGSVTSMIGHTMSAAGVAALVKAALAVHHGVLPPTLHCDDPHPALSGTRFAPVREAREWTGPRRAGVNAFGFGGINAHVVLEQAPGAAPVPAPVVTEPDRVLRFAADTTADLARLLDAADGDLRAAAPGTGRIRLALVAPTAKRLALARKAVAKGRPWRGRQDLWFSPAPLLADPRAKVAFVFPGLEAEFAPSLDDVAVHFGLPKPVVCTDGVGRHGLAVLQVDRLLDTALRGLGVVPDAVAGHSVGEWAAMVSAGVHSASEVDTLLARSDPESLQVPGVEFAVLGCPADRVRAALPPELVVSHENSPLQTIVCGPAEPIAQLLGEFRAQGVLCQVLPFRSGFHTPMLAPYLAPFRVFAETLAVHEPSVPLWSATLAAPFPRDEAAVREVYLRHLLEPVRFTELIRALYADGARVFVQAGHGQLGSLVDSILDRDEHLAIAASSAHRSGLDQLRRVAAAVWAEGGEPDFGVLTRRPGTVPIDLSAGLVSLCPEAAGLLPASAPRHPLAAEFDDLLRETAESASAVLAASRPPERMRFSLETMPYLLDHTFAPQREGWPDDTDRRPVVPATTIVRHLADAAEKAAPGARAIAVRDVRLHHWLVAAPAVEVALTVRPAGPGQLDLELGDYARARVELAADYPEPPALWPMPAGRAPRLSAQRFYGERWMFHGPRFQGLTETISVGARHVAATITVPPAPGALLDNIGQLFGLWAVETQEHYRVAFPVEIREFRFHSEEPVPGTRLHCLARVTEVTGTGMEFEAQLVRDGRVHAEVRGWRDRQFDCHPDIEPAYLVPERNLIAQRQPGGWYAAFERWPGLASRELYLGKYLSAAERAQYERVPVRDRRHWVLGRIAIKDAVRGLLWERGAGPIYPAEILVREDGTVTGCHGFALPELKVAFACHGELGAAIAGTDPWIRVSGDGPATLVNPPGLPPRQYRVSWKENSEQ</sequence>
<dbReference type="SMART" id="SM00825">
    <property type="entry name" value="PKS_KS"/>
    <property type="match status" value="1"/>
</dbReference>
<dbReference type="PANTHER" id="PTHR43074:SF1">
    <property type="entry name" value="BETA-KETOACYL SYNTHASE FAMILY PROTEIN-RELATED"/>
    <property type="match status" value="1"/>
</dbReference>
<dbReference type="Pfam" id="PF00698">
    <property type="entry name" value="Acyl_transf_1"/>
    <property type="match status" value="1"/>
</dbReference>
<evidence type="ECO:0000256" key="1">
    <source>
        <dbReference type="ARBA" id="ARBA00022450"/>
    </source>
</evidence>
<dbReference type="InterPro" id="IPR014031">
    <property type="entry name" value="Ketoacyl_synth_C"/>
</dbReference>
<dbReference type="InterPro" id="IPR001227">
    <property type="entry name" value="Ac_transferase_dom_sf"/>
</dbReference>
<dbReference type="InterPro" id="IPR032821">
    <property type="entry name" value="PKS_assoc"/>
</dbReference>
<dbReference type="InterPro" id="IPR052568">
    <property type="entry name" value="PKS-FAS_Synthase"/>
</dbReference>
<proteinExistence type="predicted"/>
<dbReference type="GO" id="GO:0004315">
    <property type="term" value="F:3-oxoacyl-[acyl-carrier-protein] synthase activity"/>
    <property type="evidence" value="ECO:0007669"/>
    <property type="project" value="InterPro"/>
</dbReference>
<dbReference type="RefSeq" id="WP_098514572.1">
    <property type="nucleotide sequence ID" value="NZ_JBIAKZ010000016.1"/>
</dbReference>
<keyword evidence="3 5" id="KW-0808">Transferase</keyword>
<dbReference type="PROSITE" id="PS52004">
    <property type="entry name" value="KS3_2"/>
    <property type="match status" value="1"/>
</dbReference>
<dbReference type="PROSITE" id="PS00606">
    <property type="entry name" value="KS3_1"/>
    <property type="match status" value="1"/>
</dbReference>
<organism evidence="5 6">
    <name type="scientific">Amycolatopsis sulphurea</name>
    <dbReference type="NCBI Taxonomy" id="76022"/>
    <lineage>
        <taxon>Bacteria</taxon>
        <taxon>Bacillati</taxon>
        <taxon>Actinomycetota</taxon>
        <taxon>Actinomycetes</taxon>
        <taxon>Pseudonocardiales</taxon>
        <taxon>Pseudonocardiaceae</taxon>
        <taxon>Amycolatopsis</taxon>
    </lineage>
</organism>
<dbReference type="PANTHER" id="PTHR43074">
    <property type="entry name" value="OMEGA-3 POLYUNSATURATED FATTY ACID SYNTHASE PFAB-RELATED"/>
    <property type="match status" value="1"/>
</dbReference>
<dbReference type="InterPro" id="IPR014043">
    <property type="entry name" value="Acyl_transferase_dom"/>
</dbReference>
<feature type="domain" description="Ketosynthase family 3 (KS3)" evidence="4">
    <location>
        <begin position="4"/>
        <end position="423"/>
    </location>
</feature>
<dbReference type="Gene3D" id="3.10.129.110">
    <property type="entry name" value="Polyketide synthase dehydratase"/>
    <property type="match status" value="1"/>
</dbReference>
<evidence type="ECO:0000256" key="2">
    <source>
        <dbReference type="ARBA" id="ARBA00022553"/>
    </source>
</evidence>
<dbReference type="Pfam" id="PF02801">
    <property type="entry name" value="Ketoacyl-synt_C"/>
    <property type="match status" value="1"/>
</dbReference>
<dbReference type="Gene3D" id="3.40.366.10">
    <property type="entry name" value="Malonyl-Coenzyme A Acyl Carrier Protein, domain 2"/>
    <property type="match status" value="1"/>
</dbReference>
<name>A0A2A9FHU3_9PSEU</name>
<dbReference type="InterPro" id="IPR018201">
    <property type="entry name" value="Ketoacyl_synth_AS"/>
</dbReference>
<dbReference type="EMBL" id="PDJK01000002">
    <property type="protein sequence ID" value="PFG50944.1"/>
    <property type="molecule type" value="Genomic_DNA"/>
</dbReference>
<dbReference type="InterPro" id="IPR014030">
    <property type="entry name" value="Ketoacyl_synth_N"/>
</dbReference>
<evidence type="ECO:0000313" key="6">
    <source>
        <dbReference type="Proteomes" id="UP000243542"/>
    </source>
</evidence>
<protein>
    <submittedName>
        <fullName evidence="5">Acyl transferase domain-containing protein</fullName>
    </submittedName>
</protein>
<dbReference type="SUPFAM" id="SSF52151">
    <property type="entry name" value="FabD/lysophospholipase-like"/>
    <property type="match status" value="1"/>
</dbReference>
<dbReference type="InterPro" id="IPR042104">
    <property type="entry name" value="PKS_dehydratase_sf"/>
</dbReference>
<dbReference type="SUPFAM" id="SSF53901">
    <property type="entry name" value="Thiolase-like"/>
    <property type="match status" value="1"/>
</dbReference>
<dbReference type="Gene3D" id="3.30.70.250">
    <property type="entry name" value="Malonyl-CoA ACP transacylase, ACP-binding"/>
    <property type="match status" value="1"/>
</dbReference>
<keyword evidence="1" id="KW-0596">Phosphopantetheine</keyword>
<dbReference type="Gene3D" id="3.40.47.10">
    <property type="match status" value="1"/>
</dbReference>
<dbReference type="Pfam" id="PF00109">
    <property type="entry name" value="ketoacyl-synt"/>
    <property type="match status" value="1"/>
</dbReference>
<dbReference type="CDD" id="cd00833">
    <property type="entry name" value="PKS"/>
    <property type="match status" value="1"/>
</dbReference>
<accession>A0A2A9FHU3</accession>